<gene>
    <name evidence="2" type="ORF">FRX31_008194</name>
</gene>
<dbReference type="InterPro" id="IPR050796">
    <property type="entry name" value="SCF_F-box_component"/>
</dbReference>
<dbReference type="PANTHER" id="PTHR31672:SF13">
    <property type="entry name" value="F-BOX PROTEIN CPR30-LIKE"/>
    <property type="match status" value="1"/>
</dbReference>
<proteinExistence type="predicted"/>
<feature type="domain" description="F-box" evidence="1">
    <location>
        <begin position="17"/>
        <end position="67"/>
    </location>
</feature>
<dbReference type="Pfam" id="PF08268">
    <property type="entry name" value="FBA_3"/>
    <property type="match status" value="1"/>
</dbReference>
<dbReference type="InterPro" id="IPR013187">
    <property type="entry name" value="F-box-assoc_dom_typ3"/>
</dbReference>
<evidence type="ECO:0000313" key="3">
    <source>
        <dbReference type="Proteomes" id="UP000554482"/>
    </source>
</evidence>
<dbReference type="NCBIfam" id="TIGR01640">
    <property type="entry name" value="F_box_assoc_1"/>
    <property type="match status" value="1"/>
</dbReference>
<dbReference type="InterPro" id="IPR036047">
    <property type="entry name" value="F-box-like_dom_sf"/>
</dbReference>
<organism evidence="2 3">
    <name type="scientific">Thalictrum thalictroides</name>
    <name type="common">Rue-anemone</name>
    <name type="synonym">Anemone thalictroides</name>
    <dbReference type="NCBI Taxonomy" id="46969"/>
    <lineage>
        <taxon>Eukaryota</taxon>
        <taxon>Viridiplantae</taxon>
        <taxon>Streptophyta</taxon>
        <taxon>Embryophyta</taxon>
        <taxon>Tracheophyta</taxon>
        <taxon>Spermatophyta</taxon>
        <taxon>Magnoliopsida</taxon>
        <taxon>Ranunculales</taxon>
        <taxon>Ranunculaceae</taxon>
        <taxon>Thalictroideae</taxon>
        <taxon>Thalictrum</taxon>
    </lineage>
</organism>
<dbReference type="SUPFAM" id="SSF81383">
    <property type="entry name" value="F-box domain"/>
    <property type="match status" value="1"/>
</dbReference>
<dbReference type="PROSITE" id="PS50181">
    <property type="entry name" value="FBOX"/>
    <property type="match status" value="1"/>
</dbReference>
<dbReference type="PANTHER" id="PTHR31672">
    <property type="entry name" value="BNACNNG10540D PROTEIN"/>
    <property type="match status" value="1"/>
</dbReference>
<dbReference type="InterPro" id="IPR017451">
    <property type="entry name" value="F-box-assoc_interact_dom"/>
</dbReference>
<protein>
    <submittedName>
        <fullName evidence="2">F-box protein</fullName>
    </submittedName>
</protein>
<dbReference type="SMART" id="SM00256">
    <property type="entry name" value="FBOX"/>
    <property type="match status" value="1"/>
</dbReference>
<accession>A0A7J6X0G0</accession>
<dbReference type="InterPro" id="IPR001810">
    <property type="entry name" value="F-box_dom"/>
</dbReference>
<comment type="caution">
    <text evidence="2">The sequence shown here is derived from an EMBL/GenBank/DDBJ whole genome shotgun (WGS) entry which is preliminary data.</text>
</comment>
<dbReference type="Gene3D" id="1.20.1280.50">
    <property type="match status" value="1"/>
</dbReference>
<keyword evidence="3" id="KW-1185">Reference proteome</keyword>
<evidence type="ECO:0000259" key="1">
    <source>
        <dbReference type="PROSITE" id="PS50181"/>
    </source>
</evidence>
<reference evidence="2 3" key="1">
    <citation type="submission" date="2020-06" db="EMBL/GenBank/DDBJ databases">
        <title>Transcriptomic and genomic resources for Thalictrum thalictroides and T. hernandezii: Facilitating candidate gene discovery in an emerging model plant lineage.</title>
        <authorList>
            <person name="Arias T."/>
            <person name="Riano-Pachon D.M."/>
            <person name="Di Stilio V.S."/>
        </authorList>
    </citation>
    <scope>NUCLEOTIDE SEQUENCE [LARGE SCALE GENOMIC DNA]</scope>
    <source>
        <strain evidence="3">cv. WT478/WT964</strain>
        <tissue evidence="2">Leaves</tissue>
    </source>
</reference>
<sequence length="397" mass="45922">MKKKEKMRIREEDQKEIDILSKLPIDISFDILSRFPLNSILQWKRVSKTWYNLIKHPRFAILHYTRIPSPSYVFVFDCFGYLHLITYKFSSNNPFEVPLTTIITYKLEFKEFDQVFGSMRVNRCKVVGSVNGLICIDRGFNLYNPCPYYICNPITQDHITLPNSHNIWIGKFSSGFGFDSISNEYKVVRISVLEFSKSRAEVYTFGLGNWREIKADLLSSITSMEQSNVFLNGAIYWLAFINDFTPAIVSFNVATEEFDIIKLSSDIQKIYKGGWELAVLKDYLYLIDGNPYSRFHKLWVMKDHGVQPVQDSWIQDCSIRSQKSICLEIGRNEMMNVEKSELVLLNSKIIGYYNHQNKTVRLVVMDKSRSSIMVGVGSLISPKDLCDSVKRVSNSAN</sequence>
<dbReference type="OrthoDB" id="610337at2759"/>
<dbReference type="EMBL" id="JABWDY010008441">
    <property type="protein sequence ID" value="KAF5202220.1"/>
    <property type="molecule type" value="Genomic_DNA"/>
</dbReference>
<dbReference type="Proteomes" id="UP000554482">
    <property type="component" value="Unassembled WGS sequence"/>
</dbReference>
<evidence type="ECO:0000313" key="2">
    <source>
        <dbReference type="EMBL" id="KAF5202220.1"/>
    </source>
</evidence>
<name>A0A7J6X0G0_THATH</name>
<dbReference type="AlphaFoldDB" id="A0A7J6X0G0"/>
<dbReference type="Pfam" id="PF00646">
    <property type="entry name" value="F-box"/>
    <property type="match status" value="1"/>
</dbReference>